<dbReference type="HOGENOM" id="CLU_1796363_0_0_1"/>
<dbReference type="GeneID" id="9378892"/>
<organism evidence="1 2">
    <name type="scientific">Coprinopsis cinerea (strain Okayama-7 / 130 / ATCC MYA-4618 / FGSC 9003)</name>
    <name type="common">Inky cap fungus</name>
    <name type="synonym">Hormographiella aspergillata</name>
    <dbReference type="NCBI Taxonomy" id="240176"/>
    <lineage>
        <taxon>Eukaryota</taxon>
        <taxon>Fungi</taxon>
        <taxon>Dikarya</taxon>
        <taxon>Basidiomycota</taxon>
        <taxon>Agaricomycotina</taxon>
        <taxon>Agaricomycetes</taxon>
        <taxon>Agaricomycetidae</taxon>
        <taxon>Agaricales</taxon>
        <taxon>Agaricineae</taxon>
        <taxon>Psathyrellaceae</taxon>
        <taxon>Coprinopsis</taxon>
    </lineage>
</organism>
<comment type="caution">
    <text evidence="1">The sequence shown here is derived from an EMBL/GenBank/DDBJ whole genome shotgun (WGS) entry which is preliminary data.</text>
</comment>
<dbReference type="EMBL" id="AACS02000002">
    <property type="protein sequence ID" value="EFI28405.1"/>
    <property type="molecule type" value="Genomic_DNA"/>
</dbReference>
<protein>
    <submittedName>
        <fullName evidence="1">Uncharacterized protein</fullName>
    </submittedName>
</protein>
<accession>D6RKP7</accession>
<keyword evidence="2" id="KW-1185">Reference proteome</keyword>
<sequence length="144" mass="16519">MKQFGSLSRRCAKSLYCLCLSLSNDEPEFAPSDVLRRVPSHIALLCDYYVHPGEPWRESIPSLCIPDKPYVSIDVTINGSLSLKVPSRVANIVADLFYDVVRVCNDMVWREWIMTGSYQNTLAYKWLVSQLRRAKEMREDSAVQ</sequence>
<proteinExistence type="predicted"/>
<dbReference type="KEGG" id="cci:CC1G_13939"/>
<dbReference type="InParanoid" id="D6RKP7"/>
<name>D6RKP7_COPC7</name>
<reference evidence="1 2" key="1">
    <citation type="journal article" date="2010" name="Proc. Natl. Acad. Sci. U.S.A.">
        <title>Insights into evolution of multicellular fungi from the assembled chromosomes of the mushroom Coprinopsis cinerea (Coprinus cinereus).</title>
        <authorList>
            <person name="Stajich J.E."/>
            <person name="Wilke S.K."/>
            <person name="Ahren D."/>
            <person name="Au C.H."/>
            <person name="Birren B.W."/>
            <person name="Borodovsky M."/>
            <person name="Burns C."/>
            <person name="Canback B."/>
            <person name="Casselton L.A."/>
            <person name="Cheng C.K."/>
            <person name="Deng J."/>
            <person name="Dietrich F.S."/>
            <person name="Fargo D.C."/>
            <person name="Farman M.L."/>
            <person name="Gathman A.C."/>
            <person name="Goldberg J."/>
            <person name="Guigo R."/>
            <person name="Hoegger P.J."/>
            <person name="Hooker J.B."/>
            <person name="Huggins A."/>
            <person name="James T.Y."/>
            <person name="Kamada T."/>
            <person name="Kilaru S."/>
            <person name="Kodira C."/>
            <person name="Kues U."/>
            <person name="Kupfer D."/>
            <person name="Kwan H.S."/>
            <person name="Lomsadze A."/>
            <person name="Li W."/>
            <person name="Lilly W.W."/>
            <person name="Ma L.J."/>
            <person name="Mackey A.J."/>
            <person name="Manning G."/>
            <person name="Martin F."/>
            <person name="Muraguchi H."/>
            <person name="Natvig D.O."/>
            <person name="Palmerini H."/>
            <person name="Ramesh M.A."/>
            <person name="Rehmeyer C.J."/>
            <person name="Roe B.A."/>
            <person name="Shenoy N."/>
            <person name="Stanke M."/>
            <person name="Ter-Hovhannisyan V."/>
            <person name="Tunlid A."/>
            <person name="Velagapudi R."/>
            <person name="Vision T.J."/>
            <person name="Zeng Q."/>
            <person name="Zolan M.E."/>
            <person name="Pukkila P.J."/>
        </authorList>
    </citation>
    <scope>NUCLEOTIDE SEQUENCE [LARGE SCALE GENOMIC DNA]</scope>
    <source>
        <strain evidence="2">Okayama-7 / 130 / ATCC MYA-4618 / FGSC 9003</strain>
    </source>
</reference>
<gene>
    <name evidence="1" type="ORF">CC1G_13939</name>
</gene>
<dbReference type="Proteomes" id="UP000001861">
    <property type="component" value="Unassembled WGS sequence"/>
</dbReference>
<evidence type="ECO:0000313" key="2">
    <source>
        <dbReference type="Proteomes" id="UP000001861"/>
    </source>
</evidence>
<dbReference type="VEuPathDB" id="FungiDB:CC1G_13939"/>
<dbReference type="AlphaFoldDB" id="D6RKP7"/>
<evidence type="ECO:0000313" key="1">
    <source>
        <dbReference type="EMBL" id="EFI28405.1"/>
    </source>
</evidence>
<dbReference type="RefSeq" id="XP_002911899.1">
    <property type="nucleotide sequence ID" value="XM_002911853.1"/>
</dbReference>